<proteinExistence type="predicted"/>
<dbReference type="Pfam" id="PF00498">
    <property type="entry name" value="FHA"/>
    <property type="match status" value="1"/>
</dbReference>
<feature type="compositionally biased region" description="Basic and acidic residues" evidence="1">
    <location>
        <begin position="59"/>
        <end position="100"/>
    </location>
</feature>
<evidence type="ECO:0000313" key="3">
    <source>
        <dbReference type="EMBL" id="WFD01193.1"/>
    </source>
</evidence>
<dbReference type="SMART" id="SM00240">
    <property type="entry name" value="FHA"/>
    <property type="match status" value="1"/>
</dbReference>
<accession>A0AAJ5YWP7</accession>
<dbReference type="SUPFAM" id="SSF49879">
    <property type="entry name" value="SMAD/FHA domain"/>
    <property type="match status" value="1"/>
</dbReference>
<dbReference type="InterPro" id="IPR008984">
    <property type="entry name" value="SMAD_FHA_dom_sf"/>
</dbReference>
<dbReference type="AlphaFoldDB" id="A0AAJ5YWP7"/>
<feature type="region of interest" description="Disordered" evidence="1">
    <location>
        <begin position="53"/>
        <end position="122"/>
    </location>
</feature>
<dbReference type="Proteomes" id="UP001219567">
    <property type="component" value="Chromosome 7"/>
</dbReference>
<dbReference type="PANTHER" id="PTHR23308">
    <property type="entry name" value="NUCLEAR INHIBITOR OF PROTEIN PHOSPHATASE-1"/>
    <property type="match status" value="1"/>
</dbReference>
<sequence length="280" mass="32079">MSVLWAEILGVSNKKQVEMVVMIDDENRDHEVMTVDRIKLERIAGMTDLQTGVSITDPTDLRRNQESTRHGRSRHDAYRNDRGYERDRERRVLHNGDKNRNVRRSQSPTEQPNTSGPNFERSGLLARESNNMNGVALKYHEPPEARRPKTSWRMFVFKNGKEIGTLHAYVDMLVIGRQSCYLFGRDRSVVDVPIEHPSCSKQHAVIQFRQVTLRSEFGDECRVIHRPFLLDLDSANGSTVNGEEVPASRYYELRSGDTCQFGASSREYVLLDEANANGLK</sequence>
<evidence type="ECO:0000256" key="1">
    <source>
        <dbReference type="SAM" id="MobiDB-lite"/>
    </source>
</evidence>
<organism evidence="3 4">
    <name type="scientific">Malassezia yamatoensis</name>
    <dbReference type="NCBI Taxonomy" id="253288"/>
    <lineage>
        <taxon>Eukaryota</taxon>
        <taxon>Fungi</taxon>
        <taxon>Dikarya</taxon>
        <taxon>Basidiomycota</taxon>
        <taxon>Ustilaginomycotina</taxon>
        <taxon>Malasseziomycetes</taxon>
        <taxon>Malasseziales</taxon>
        <taxon>Malasseziaceae</taxon>
        <taxon>Malassezia</taxon>
    </lineage>
</organism>
<feature type="domain" description="FHA" evidence="2">
    <location>
        <begin position="181"/>
        <end position="245"/>
    </location>
</feature>
<name>A0AAJ5YWP7_9BASI</name>
<dbReference type="Gene3D" id="2.60.200.20">
    <property type="match status" value="1"/>
</dbReference>
<reference evidence="3 4" key="1">
    <citation type="submission" date="2023-03" db="EMBL/GenBank/DDBJ databases">
        <title>Mating type loci evolution in Malassezia.</title>
        <authorList>
            <person name="Coelho M.A."/>
        </authorList>
    </citation>
    <scope>NUCLEOTIDE SEQUENCE [LARGE SCALE GENOMIC DNA]</scope>
    <source>
        <strain evidence="3 4">CBS 9725</strain>
    </source>
</reference>
<evidence type="ECO:0000313" key="4">
    <source>
        <dbReference type="Proteomes" id="UP001219567"/>
    </source>
</evidence>
<keyword evidence="4" id="KW-1185">Reference proteome</keyword>
<feature type="compositionally biased region" description="Polar residues" evidence="1">
    <location>
        <begin position="104"/>
        <end position="117"/>
    </location>
</feature>
<dbReference type="PROSITE" id="PS50006">
    <property type="entry name" value="FHA_DOMAIN"/>
    <property type="match status" value="1"/>
</dbReference>
<evidence type="ECO:0000259" key="2">
    <source>
        <dbReference type="PROSITE" id="PS50006"/>
    </source>
</evidence>
<dbReference type="InterPro" id="IPR000253">
    <property type="entry name" value="FHA_dom"/>
</dbReference>
<gene>
    <name evidence="3" type="ORF">MYAM1_003955</name>
</gene>
<protein>
    <recommendedName>
        <fullName evidence="2">FHA domain-containing protein</fullName>
    </recommendedName>
</protein>
<dbReference type="EMBL" id="CP119949">
    <property type="protein sequence ID" value="WFD01193.1"/>
    <property type="molecule type" value="Genomic_DNA"/>
</dbReference>
<dbReference type="InterPro" id="IPR050923">
    <property type="entry name" value="Cell_Proc_Reg/RNA_Proc"/>
</dbReference>